<comment type="caution">
    <text evidence="1">The sequence shown here is derived from an EMBL/GenBank/DDBJ whole genome shotgun (WGS) entry which is preliminary data.</text>
</comment>
<proteinExistence type="predicted"/>
<dbReference type="EMBL" id="JAFHKP010000024">
    <property type="protein sequence ID" value="KAG5478177.1"/>
    <property type="molecule type" value="Genomic_DNA"/>
</dbReference>
<evidence type="ECO:0000313" key="2">
    <source>
        <dbReference type="Proteomes" id="UP000674179"/>
    </source>
</evidence>
<reference evidence="1 2" key="1">
    <citation type="submission" date="2021-02" db="EMBL/GenBank/DDBJ databases">
        <title>Leishmania (Mundinia) enrietti genome sequencing and assembly.</title>
        <authorList>
            <person name="Almutairi H."/>
            <person name="Gatherer D."/>
        </authorList>
    </citation>
    <scope>NUCLEOTIDE SEQUENCE [LARGE SCALE GENOMIC DNA]</scope>
    <source>
        <strain evidence="1">CUR178</strain>
    </source>
</reference>
<dbReference type="RefSeq" id="XP_067692642.1">
    <property type="nucleotide sequence ID" value="XM_067836587.1"/>
</dbReference>
<dbReference type="KEGG" id="lenr:94172097"/>
<evidence type="ECO:0000313" key="1">
    <source>
        <dbReference type="EMBL" id="KAG5478177.1"/>
    </source>
</evidence>
<accession>A0A836KM72</accession>
<dbReference type="AlphaFoldDB" id="A0A836KM72"/>
<sequence length="214" mass="24280">MENDSRWRLSPGDTRSRGQREADLFTCLRPPSAAGTHSVWCDLVLVEVGCRPLEATNVVFVVTRSKVLLRVVATGFVFTVHLQDIVQLRHVVPARAVELHVKVPLNSLSEEHLHPERGERVTLTHRLYRVYPKKRGRHCTSTCAELFRLMTPLLPVHAQQVSEESDLDDAFAWYERVDACSMLPRTLQEVVGLRELESISNLRPHTPFSASVAR</sequence>
<dbReference type="OrthoDB" id="267578at2759"/>
<gene>
    <name evidence="1" type="ORF">CUR178_04891</name>
</gene>
<organism evidence="1 2">
    <name type="scientific">Leishmania enriettii</name>
    <dbReference type="NCBI Taxonomy" id="5663"/>
    <lineage>
        <taxon>Eukaryota</taxon>
        <taxon>Discoba</taxon>
        <taxon>Euglenozoa</taxon>
        <taxon>Kinetoplastea</taxon>
        <taxon>Metakinetoplastina</taxon>
        <taxon>Trypanosomatida</taxon>
        <taxon>Trypanosomatidae</taxon>
        <taxon>Leishmaniinae</taxon>
        <taxon>Leishmania</taxon>
    </lineage>
</organism>
<name>A0A836KM72_LEIEN</name>
<dbReference type="Proteomes" id="UP000674179">
    <property type="component" value="Chromosome 24"/>
</dbReference>
<keyword evidence="2" id="KW-1185">Reference proteome</keyword>
<dbReference type="GeneID" id="94172097"/>
<protein>
    <submittedName>
        <fullName evidence="1">Uncharacterized protein</fullName>
    </submittedName>
</protein>